<protein>
    <submittedName>
        <fullName evidence="1">Uncharacterized protein</fullName>
    </submittedName>
</protein>
<accession>A0ABS7AMT6</accession>
<organism evidence="1 2">
    <name type="scientific">Clostridium weizhouense</name>
    <dbReference type="NCBI Taxonomy" id="2859781"/>
    <lineage>
        <taxon>Bacteria</taxon>
        <taxon>Bacillati</taxon>
        <taxon>Bacillota</taxon>
        <taxon>Clostridia</taxon>
        <taxon>Eubacteriales</taxon>
        <taxon>Clostridiaceae</taxon>
        <taxon>Clostridium</taxon>
    </lineage>
</organism>
<keyword evidence="2" id="KW-1185">Reference proteome</keyword>
<comment type="caution">
    <text evidence="1">The sequence shown here is derived from an EMBL/GenBank/DDBJ whole genome shotgun (WGS) entry which is preliminary data.</text>
</comment>
<sequence length="187" mass="21621">MRKSTLIVALGLFIVITGLLCISSENKVYQKERYFNNPTEILEQLQNNKLIVFNQKGEEQESKQFSECLSLRKRIAGSQIYYETISNIKLQELTDKQKKIIEDNYKNSIKKIKNYGEKNNIQAVRFTADVTRPIYTYKSDVEHSDIKSKVIDMVFVDEGEGTVIDYFIESSLDEDNNIEEGKNNVKG</sequence>
<proteinExistence type="predicted"/>
<gene>
    <name evidence="1" type="ORF">KYD98_04760</name>
</gene>
<name>A0ABS7AMT6_9CLOT</name>
<dbReference type="EMBL" id="JAHXPT010000003">
    <property type="protein sequence ID" value="MBW6409393.1"/>
    <property type="molecule type" value="Genomic_DNA"/>
</dbReference>
<reference evidence="1 2" key="1">
    <citation type="submission" date="2021-07" db="EMBL/GenBank/DDBJ databases">
        <title>Clostridium weizhouense sp. nov., an anaerobic bacterium isolated from activated sludge of Petroleum wastewater.</title>
        <authorList>
            <person name="Li Q."/>
        </authorList>
    </citation>
    <scope>NUCLEOTIDE SEQUENCE [LARGE SCALE GENOMIC DNA]</scope>
    <source>
        <strain evidence="1 2">YB-6</strain>
    </source>
</reference>
<evidence type="ECO:0000313" key="1">
    <source>
        <dbReference type="EMBL" id="MBW6409393.1"/>
    </source>
</evidence>
<evidence type="ECO:0000313" key="2">
    <source>
        <dbReference type="Proteomes" id="UP001519921"/>
    </source>
</evidence>
<dbReference type="Proteomes" id="UP001519921">
    <property type="component" value="Unassembled WGS sequence"/>
</dbReference>
<dbReference type="RefSeq" id="WP_219778455.1">
    <property type="nucleotide sequence ID" value="NZ_JAHXPT010000003.1"/>
</dbReference>